<dbReference type="GO" id="GO:0008270">
    <property type="term" value="F:zinc ion binding"/>
    <property type="evidence" value="ECO:0007669"/>
    <property type="project" value="UniProtKB-KW"/>
</dbReference>
<keyword evidence="1" id="KW-0863">Zinc-finger</keyword>
<dbReference type="Proteomes" id="UP001627284">
    <property type="component" value="Unassembled WGS sequence"/>
</dbReference>
<keyword evidence="1" id="KW-0862">Zinc</keyword>
<name>A0ABD2U515_9SOLN</name>
<dbReference type="Pfam" id="PF13639">
    <property type="entry name" value="zf-RING_2"/>
    <property type="match status" value="1"/>
</dbReference>
<dbReference type="InterPro" id="IPR013083">
    <property type="entry name" value="Znf_RING/FYVE/PHD"/>
</dbReference>
<dbReference type="PROSITE" id="PS50089">
    <property type="entry name" value="ZF_RING_2"/>
    <property type="match status" value="1"/>
</dbReference>
<keyword evidence="1" id="KW-0479">Metal-binding</keyword>
<gene>
    <name evidence="3" type="ORF">AABB24_012911</name>
</gene>
<evidence type="ECO:0000256" key="1">
    <source>
        <dbReference type="PROSITE-ProRule" id="PRU00175"/>
    </source>
</evidence>
<proteinExistence type="predicted"/>
<dbReference type="AlphaFoldDB" id="A0ABD2U515"/>
<dbReference type="EMBL" id="JBJKTR010000007">
    <property type="protein sequence ID" value="KAL3363913.1"/>
    <property type="molecule type" value="Genomic_DNA"/>
</dbReference>
<sequence>MEIFDYKESKLQYSFAYPKRKLRIFNRSSTFELVEIQLICKTEHLWHDVSGKQIKRERPQISTCFTMKFEDFKNPEKTRQALHDQLRTCKFPSFECKMIVDELIELANKYRNRSMVVGDRRVLELGVRFDMSHMYKQIYEKYDSNIMARTLSSINCEICEEGVYGGSTIIKMCKHIFHFNCMKSWLDRNIGCPTCSHETPSYLDFISF</sequence>
<organism evidence="3 4">
    <name type="scientific">Solanum stoloniferum</name>
    <dbReference type="NCBI Taxonomy" id="62892"/>
    <lineage>
        <taxon>Eukaryota</taxon>
        <taxon>Viridiplantae</taxon>
        <taxon>Streptophyta</taxon>
        <taxon>Embryophyta</taxon>
        <taxon>Tracheophyta</taxon>
        <taxon>Spermatophyta</taxon>
        <taxon>Magnoliopsida</taxon>
        <taxon>eudicotyledons</taxon>
        <taxon>Gunneridae</taxon>
        <taxon>Pentapetalae</taxon>
        <taxon>asterids</taxon>
        <taxon>lamiids</taxon>
        <taxon>Solanales</taxon>
        <taxon>Solanaceae</taxon>
        <taxon>Solanoideae</taxon>
        <taxon>Solaneae</taxon>
        <taxon>Solanum</taxon>
    </lineage>
</organism>
<reference evidence="3 4" key="1">
    <citation type="submission" date="2024-05" db="EMBL/GenBank/DDBJ databases">
        <title>De novo assembly of an allotetraploid wild potato.</title>
        <authorList>
            <person name="Hosaka A.J."/>
        </authorList>
    </citation>
    <scope>NUCLEOTIDE SEQUENCE [LARGE SCALE GENOMIC DNA]</scope>
    <source>
        <tissue evidence="3">Young leaves</tissue>
    </source>
</reference>
<evidence type="ECO:0000313" key="3">
    <source>
        <dbReference type="EMBL" id="KAL3363913.1"/>
    </source>
</evidence>
<keyword evidence="4" id="KW-1185">Reference proteome</keyword>
<dbReference type="SUPFAM" id="SSF57850">
    <property type="entry name" value="RING/U-box"/>
    <property type="match status" value="1"/>
</dbReference>
<accession>A0ABD2U515</accession>
<evidence type="ECO:0000259" key="2">
    <source>
        <dbReference type="PROSITE" id="PS50089"/>
    </source>
</evidence>
<evidence type="ECO:0000313" key="4">
    <source>
        <dbReference type="Proteomes" id="UP001627284"/>
    </source>
</evidence>
<protein>
    <recommendedName>
        <fullName evidence="2">RING-type domain-containing protein</fullName>
    </recommendedName>
</protein>
<dbReference type="SMART" id="SM00184">
    <property type="entry name" value="RING"/>
    <property type="match status" value="1"/>
</dbReference>
<dbReference type="InterPro" id="IPR001841">
    <property type="entry name" value="Znf_RING"/>
</dbReference>
<dbReference type="Gene3D" id="3.30.40.10">
    <property type="entry name" value="Zinc/RING finger domain, C3HC4 (zinc finger)"/>
    <property type="match status" value="1"/>
</dbReference>
<feature type="domain" description="RING-type" evidence="2">
    <location>
        <begin position="156"/>
        <end position="196"/>
    </location>
</feature>
<comment type="caution">
    <text evidence="3">The sequence shown here is derived from an EMBL/GenBank/DDBJ whole genome shotgun (WGS) entry which is preliminary data.</text>
</comment>